<protein>
    <recommendedName>
        <fullName evidence="4">Copper resistance protein D</fullName>
    </recommendedName>
</protein>
<evidence type="ECO:0000256" key="1">
    <source>
        <dbReference type="SAM" id="Phobius"/>
    </source>
</evidence>
<name>A0A2V4TK44_9BURK</name>
<evidence type="ECO:0000313" key="2">
    <source>
        <dbReference type="EMBL" id="PYE14129.1"/>
    </source>
</evidence>
<evidence type="ECO:0008006" key="4">
    <source>
        <dbReference type="Google" id="ProtNLM"/>
    </source>
</evidence>
<dbReference type="AlphaFoldDB" id="A0A2V4TK44"/>
<feature type="transmembrane region" description="Helical" evidence="1">
    <location>
        <begin position="150"/>
        <end position="171"/>
    </location>
</feature>
<keyword evidence="1" id="KW-0472">Membrane</keyword>
<dbReference type="Proteomes" id="UP000247772">
    <property type="component" value="Unassembled WGS sequence"/>
</dbReference>
<evidence type="ECO:0000313" key="3">
    <source>
        <dbReference type="Proteomes" id="UP000247772"/>
    </source>
</evidence>
<feature type="transmembrane region" description="Helical" evidence="1">
    <location>
        <begin position="72"/>
        <end position="98"/>
    </location>
</feature>
<organism evidence="2 3">
    <name type="scientific">Paraburkholderia silvatlantica</name>
    <dbReference type="NCBI Taxonomy" id="321895"/>
    <lineage>
        <taxon>Bacteria</taxon>
        <taxon>Pseudomonadati</taxon>
        <taxon>Pseudomonadota</taxon>
        <taxon>Betaproteobacteria</taxon>
        <taxon>Burkholderiales</taxon>
        <taxon>Burkholderiaceae</taxon>
        <taxon>Paraburkholderia</taxon>
    </lineage>
</organism>
<dbReference type="OrthoDB" id="9135509at2"/>
<proteinExistence type="predicted"/>
<dbReference type="RefSeq" id="WP_133789813.1">
    <property type="nucleotide sequence ID" value="NZ_QJSQ01000041.1"/>
</dbReference>
<keyword evidence="1" id="KW-0812">Transmembrane</keyword>
<accession>A0A2V4TK44</accession>
<feature type="transmembrane region" description="Helical" evidence="1">
    <location>
        <begin position="110"/>
        <end position="130"/>
    </location>
</feature>
<sequence>MTGGDCRAGIVLANALHCIGGKHQPLRTHAHLEEWNVNLQELHGATVAAWLVVLAVETVIEAQARAPESRPIVAAIHGWIGLLAEVPLIAITVVTGMLLMMRMWPAPTLVLVKAALGLVAAVTNRFRVVLVASRICMDHDMTRIQPTRRITLAGTAISIGAVAWIIGHFYLYGR</sequence>
<comment type="caution">
    <text evidence="2">The sequence shown here is derived from an EMBL/GenBank/DDBJ whole genome shotgun (WGS) entry which is preliminary data.</text>
</comment>
<gene>
    <name evidence="2" type="ORF">C7410_14162</name>
</gene>
<reference evidence="2 3" key="1">
    <citation type="submission" date="2018-06" db="EMBL/GenBank/DDBJ databases">
        <title>Genomic Encyclopedia of Type Strains, Phase IV (KMG-V): Genome sequencing to study the core and pangenomes of soil and plant-associated prokaryotes.</title>
        <authorList>
            <person name="Whitman W."/>
        </authorList>
    </citation>
    <scope>NUCLEOTIDE SEQUENCE [LARGE SCALE GENOMIC DNA]</scope>
    <source>
        <strain evidence="2 3">SRCL-318</strain>
    </source>
</reference>
<dbReference type="EMBL" id="QJSQ01000041">
    <property type="protein sequence ID" value="PYE14129.1"/>
    <property type="molecule type" value="Genomic_DNA"/>
</dbReference>
<keyword evidence="1" id="KW-1133">Transmembrane helix</keyword>